<dbReference type="RefSeq" id="XP_024584559.1">
    <property type="nucleotide sequence ID" value="XM_024719241.1"/>
</dbReference>
<reference evidence="2" key="1">
    <citation type="submission" date="2014-09" db="EMBL/GenBank/DDBJ databases">
        <authorList>
            <person name="Sharma Rahul"/>
            <person name="Thines Marco"/>
        </authorList>
    </citation>
    <scope>NUCLEOTIDE SEQUENCE [LARGE SCALE GENOMIC DNA]</scope>
</reference>
<dbReference type="AlphaFoldDB" id="A0A0P1B3F9"/>
<protein>
    <submittedName>
        <fullName evidence="1">Uncharacterized protein</fullName>
    </submittedName>
</protein>
<accession>A0A0P1B3F9</accession>
<dbReference type="STRING" id="4781.A0A0P1B3F9"/>
<dbReference type="GeneID" id="36400715"/>
<evidence type="ECO:0000313" key="1">
    <source>
        <dbReference type="EMBL" id="CEG48190.1"/>
    </source>
</evidence>
<organism evidence="1 2">
    <name type="scientific">Plasmopara halstedii</name>
    <name type="common">Downy mildew of sunflower</name>
    <dbReference type="NCBI Taxonomy" id="4781"/>
    <lineage>
        <taxon>Eukaryota</taxon>
        <taxon>Sar</taxon>
        <taxon>Stramenopiles</taxon>
        <taxon>Oomycota</taxon>
        <taxon>Peronosporomycetes</taxon>
        <taxon>Peronosporales</taxon>
        <taxon>Peronosporaceae</taxon>
        <taxon>Plasmopara</taxon>
    </lineage>
</organism>
<dbReference type="OrthoDB" id="158362at2759"/>
<evidence type="ECO:0000313" key="2">
    <source>
        <dbReference type="Proteomes" id="UP000054928"/>
    </source>
</evidence>
<proteinExistence type="predicted"/>
<dbReference type="OMA" id="RTSEHHF"/>
<keyword evidence="2" id="KW-1185">Reference proteome</keyword>
<sequence length="710" mass="81219">MLMPRSRCLALLTRAMRHSRAGTTHLSSHAVFSDFNAHMIHRKLSSRPEESSACKQNLKKLPSFAIAGAFEGFEDTEHPDDLGHTDEHAEKLKGTNVECDRSLSEHFRRGIEKKKRWMQSLAKQKLYTTIIKSVADCYAPLYSVMGLEGKCPLLLISKSESKREHDHETEFRPLRFDDTLTKYTEQEALALLVTSKQPALALAIVEHRNKLSEELARRLKAGIGVVLPGSNVMEDRSIVTLSSHLRMFYSWGMSACAMCGPEYYPKLFDMYKRAQEAGVYVTANMNVQYLSVLIAQKRFDQVFDFYESVNHNNLPISVYFYRQLILTVSLTHKVDALDAILKEMRVKGFKLRTIDYLRAICTFDTDYFLRPKAKHKMSNRNLGECKNEEAGLMLTTPRDSYDMCRKRIQEQEYNPERMEKSVKVAQSVLALFDAMMEIDGLKPREQHLFTRVITAAVYAHECERVPELLSLHAKFVNAPLHHTSVRMAVNAFLLMENPADAWDLIKATKSHIGSHRFALMANIFKYLCEKKNCVDIIALMRDVDKSDLQNVFTLSLIKKLVPTLCSSPESVGDEKLLTFMAQFDDVFRLSTSEHHLGVFLRECCHNRRFAGVKIVLKKWVASSKKHPLRGAVGLKLLKTFEDENDWTTMAEIYELIDISRAKNEGHRKAIIESVSRAYEALGQTECARQAQQALIVAYEGQKQEQKIVDR</sequence>
<dbReference type="Proteomes" id="UP000054928">
    <property type="component" value="Unassembled WGS sequence"/>
</dbReference>
<dbReference type="EMBL" id="CCYD01002887">
    <property type="protein sequence ID" value="CEG48190.1"/>
    <property type="molecule type" value="Genomic_DNA"/>
</dbReference>
<name>A0A0P1B3F9_PLAHL</name>